<dbReference type="WBParaSite" id="L893_g11801.t1">
    <property type="protein sequence ID" value="L893_g11801.t1"/>
    <property type="gene ID" value="L893_g11801"/>
</dbReference>
<proteinExistence type="predicted"/>
<evidence type="ECO:0000313" key="2">
    <source>
        <dbReference type="WBParaSite" id="L893_g11801.t1"/>
    </source>
</evidence>
<organism evidence="1 2">
    <name type="scientific">Steinernema glaseri</name>
    <dbReference type="NCBI Taxonomy" id="37863"/>
    <lineage>
        <taxon>Eukaryota</taxon>
        <taxon>Metazoa</taxon>
        <taxon>Ecdysozoa</taxon>
        <taxon>Nematoda</taxon>
        <taxon>Chromadorea</taxon>
        <taxon>Rhabditida</taxon>
        <taxon>Tylenchina</taxon>
        <taxon>Panagrolaimomorpha</taxon>
        <taxon>Strongyloidoidea</taxon>
        <taxon>Steinernematidae</taxon>
        <taxon>Steinernema</taxon>
    </lineage>
</organism>
<dbReference type="AlphaFoldDB" id="A0A1I7Y1K8"/>
<name>A0A1I7Y1K8_9BILA</name>
<protein>
    <submittedName>
        <fullName evidence="2">Uncharacterized protein</fullName>
    </submittedName>
</protein>
<dbReference type="Proteomes" id="UP000095287">
    <property type="component" value="Unplaced"/>
</dbReference>
<reference evidence="2" key="1">
    <citation type="submission" date="2016-11" db="UniProtKB">
        <authorList>
            <consortium name="WormBaseParasite"/>
        </authorList>
    </citation>
    <scope>IDENTIFICATION</scope>
</reference>
<accession>A0A1I7Y1K8</accession>
<keyword evidence="1" id="KW-1185">Reference proteome</keyword>
<evidence type="ECO:0000313" key="1">
    <source>
        <dbReference type="Proteomes" id="UP000095287"/>
    </source>
</evidence>
<sequence>MRCTFSVTLEDLPKISNHRIYFSNKGRAETSYLVRASGAATTCALRFYFLCQRRLFPHYVRRGHQSLRSQQKLRPMDT</sequence>